<sequence length="839" mass="98693">MHQQHIQQTSQESHRGSQQLTINIKDEINKGLFSPINLRDIDNLYTPKSKGQKVQFFTDQVELRNQDSKEVPSGQGKKEVEITIDQVSEFQDQSKVAPNNNNSVNPGGFKGFLQQLSLLKPKVDQSQTDKQNKDAQQSSQNSNQTPSSPQIVQLSQPDSHHLTSEENKGDEIFQKSGFFDDNIGDMNYLKRHKRKYRKTCLMYPEDKFKGRWDLFITFLLLYTCCQTPYALAFFDDTTTQWLVVNTAIDCMFFIDIFINMNSAYFDQDYELIDDRKIIAKGYLYSWFMIDFLSIVPFDQIFEQGSYNRLARVARIGKMYKIIKMTRLDYDDFNLYITSFYFTVTTIVTVGYGDIHAYNVGERFISIFLMIIGVISFSFATGSLSSIISNYDASQAKLKEKMATLNDIKRQYDIDSDLFDQLMKTIKYDHSKNMHDIQQFMEELPYKLKTQLTLEIHKEIYKEIEFFKYQANEFIIWIGPQLRPFLVTEQDYIYKDGDDIKEIYFLANGVAGYVLPRFDNTVYIQIEKGDHFGLIDLVFDPEILNVQTNIKRKTQKSKHLIRRFTVQAIINCELLLFSLENIDKMKIEFPDVFDQLFTNSYRRLKKEFKLKIDALEQCEKARQISNLTSFRQNTILNQIKDFGKFNRGSRFIQDYKEKKLKRHLTKSDVKQVSKFSQNSLSLKQIDEELERSESSEDDNDEEPSPERKAEKKRRMSKKQTNLKIEDGQQDDSHIKLTDDEAADDDNDQEKEVVMNEEEKEFILKFKKKLGSFFKKTQPEDEEQQQQNQCNHSHREIAEEQNKNSHELGLRIDNLERMFQKMLESQEKISKDIQEIRNKNN</sequence>
<feature type="transmembrane region" description="Helical" evidence="8">
    <location>
        <begin position="212"/>
        <end position="234"/>
    </location>
</feature>
<feature type="transmembrane region" description="Helical" evidence="8">
    <location>
        <begin position="240"/>
        <end position="260"/>
    </location>
</feature>
<evidence type="ECO:0000256" key="1">
    <source>
        <dbReference type="ARBA" id="ARBA00004141"/>
    </source>
</evidence>
<feature type="transmembrane region" description="Helical" evidence="8">
    <location>
        <begin position="281"/>
        <end position="301"/>
    </location>
</feature>
<dbReference type="OMA" id="IHYSHPI"/>
<evidence type="ECO:0000313" key="10">
    <source>
        <dbReference type="EMBL" id="CDW82174.1"/>
    </source>
</evidence>
<dbReference type="EMBL" id="CCKQ01010641">
    <property type="protein sequence ID" value="CDW82174.1"/>
    <property type="molecule type" value="Genomic_DNA"/>
</dbReference>
<feature type="compositionally biased region" description="Basic and acidic residues" evidence="7">
    <location>
        <begin position="158"/>
        <end position="167"/>
    </location>
</feature>
<dbReference type="AlphaFoldDB" id="A0A078AIX5"/>
<evidence type="ECO:0000259" key="9">
    <source>
        <dbReference type="PROSITE" id="PS50042"/>
    </source>
</evidence>
<keyword evidence="4 8" id="KW-1133">Transmembrane helix</keyword>
<dbReference type="SUPFAM" id="SSF81324">
    <property type="entry name" value="Voltage-gated potassium channels"/>
    <property type="match status" value="1"/>
</dbReference>
<evidence type="ECO:0000256" key="6">
    <source>
        <dbReference type="ARBA" id="ARBA00023136"/>
    </source>
</evidence>
<dbReference type="SUPFAM" id="SSF51206">
    <property type="entry name" value="cAMP-binding domain-like"/>
    <property type="match status" value="1"/>
</dbReference>
<dbReference type="OrthoDB" id="421226at2759"/>
<evidence type="ECO:0000313" key="11">
    <source>
        <dbReference type="Proteomes" id="UP000039865"/>
    </source>
</evidence>
<feature type="compositionally biased region" description="Low complexity" evidence="7">
    <location>
        <begin position="136"/>
        <end position="150"/>
    </location>
</feature>
<keyword evidence="2" id="KW-0813">Transport</keyword>
<evidence type="ECO:0000256" key="2">
    <source>
        <dbReference type="ARBA" id="ARBA00022448"/>
    </source>
</evidence>
<keyword evidence="6 8" id="KW-0472">Membrane</keyword>
<dbReference type="InterPro" id="IPR013099">
    <property type="entry name" value="K_chnl_dom"/>
</dbReference>
<dbReference type="InterPro" id="IPR005821">
    <property type="entry name" value="Ion_trans_dom"/>
</dbReference>
<keyword evidence="3 8" id="KW-0812">Transmembrane</keyword>
<evidence type="ECO:0000256" key="3">
    <source>
        <dbReference type="ARBA" id="ARBA00022692"/>
    </source>
</evidence>
<feature type="domain" description="Cyclic nucleotide-binding" evidence="9">
    <location>
        <begin position="465"/>
        <end position="602"/>
    </location>
</feature>
<feature type="compositionally biased region" description="Acidic residues" evidence="7">
    <location>
        <begin position="686"/>
        <end position="702"/>
    </location>
</feature>
<dbReference type="PROSITE" id="PS50042">
    <property type="entry name" value="CNMP_BINDING_3"/>
    <property type="match status" value="1"/>
</dbReference>
<feature type="transmembrane region" description="Helical" evidence="8">
    <location>
        <begin position="332"/>
        <end position="351"/>
    </location>
</feature>
<name>A0A078AIX5_STYLE</name>
<feature type="transmembrane region" description="Helical" evidence="8">
    <location>
        <begin position="363"/>
        <end position="387"/>
    </location>
</feature>
<evidence type="ECO:0000256" key="8">
    <source>
        <dbReference type="SAM" id="Phobius"/>
    </source>
</evidence>
<evidence type="ECO:0000256" key="7">
    <source>
        <dbReference type="SAM" id="MobiDB-lite"/>
    </source>
</evidence>
<dbReference type="Gene3D" id="1.10.287.70">
    <property type="match status" value="2"/>
</dbReference>
<dbReference type="Proteomes" id="UP000039865">
    <property type="component" value="Unassembled WGS sequence"/>
</dbReference>
<feature type="region of interest" description="Disordered" evidence="7">
    <location>
        <begin position="775"/>
        <end position="803"/>
    </location>
</feature>
<feature type="compositionally biased region" description="Basic and acidic residues" evidence="7">
    <location>
        <begin position="722"/>
        <end position="737"/>
    </location>
</feature>
<feature type="region of interest" description="Disordered" evidence="7">
    <location>
        <begin position="123"/>
        <end position="167"/>
    </location>
</feature>
<dbReference type="PANTHER" id="PTHR47823:SF9">
    <property type="entry name" value="CHROMOSOME UNDETERMINED SCAFFOLD_10, WHOLE GENOME SHOTGUN SEQUENCE"/>
    <property type="match status" value="1"/>
</dbReference>
<dbReference type="InterPro" id="IPR000595">
    <property type="entry name" value="cNMP-bd_dom"/>
</dbReference>
<keyword evidence="11" id="KW-1185">Reference proteome</keyword>
<feature type="compositionally biased region" description="Acidic residues" evidence="7">
    <location>
        <begin position="738"/>
        <end position="750"/>
    </location>
</feature>
<dbReference type="GO" id="GO:0016020">
    <property type="term" value="C:membrane"/>
    <property type="evidence" value="ECO:0007669"/>
    <property type="project" value="UniProtKB-SubCell"/>
</dbReference>
<evidence type="ECO:0000256" key="5">
    <source>
        <dbReference type="ARBA" id="ARBA00023065"/>
    </source>
</evidence>
<reference evidence="10 11" key="1">
    <citation type="submission" date="2014-06" db="EMBL/GenBank/DDBJ databases">
        <authorList>
            <person name="Swart Estienne"/>
        </authorList>
    </citation>
    <scope>NUCLEOTIDE SEQUENCE [LARGE SCALE GENOMIC DNA]</scope>
    <source>
        <strain evidence="10 11">130c</strain>
    </source>
</reference>
<dbReference type="Gene3D" id="2.60.120.10">
    <property type="entry name" value="Jelly Rolls"/>
    <property type="match status" value="1"/>
</dbReference>
<dbReference type="Pfam" id="PF07885">
    <property type="entry name" value="Ion_trans_2"/>
    <property type="match status" value="1"/>
</dbReference>
<evidence type="ECO:0000256" key="4">
    <source>
        <dbReference type="ARBA" id="ARBA00022989"/>
    </source>
</evidence>
<dbReference type="Pfam" id="PF00520">
    <property type="entry name" value="Ion_trans"/>
    <property type="match status" value="1"/>
</dbReference>
<dbReference type="InterPro" id="IPR018490">
    <property type="entry name" value="cNMP-bd_dom_sf"/>
</dbReference>
<gene>
    <name evidence="10" type="primary">Contig9265.g9903</name>
    <name evidence="10" type="ORF">STYLEM_11203</name>
</gene>
<dbReference type="PANTHER" id="PTHR47823">
    <property type="entry name" value="ION_TRANS DOMAIN-CONTAINING PROTEIN"/>
    <property type="match status" value="1"/>
</dbReference>
<dbReference type="InterPro" id="IPR014710">
    <property type="entry name" value="RmlC-like_jellyroll"/>
</dbReference>
<feature type="compositionally biased region" description="Basic and acidic residues" evidence="7">
    <location>
        <begin position="791"/>
        <end position="803"/>
    </location>
</feature>
<comment type="subcellular location">
    <subcellularLocation>
        <location evidence="1">Membrane</location>
        <topology evidence="1">Multi-pass membrane protein</topology>
    </subcellularLocation>
</comment>
<keyword evidence="5" id="KW-0406">Ion transport</keyword>
<dbReference type="InParanoid" id="A0A078AIX5"/>
<proteinExistence type="predicted"/>
<dbReference type="GO" id="GO:0005216">
    <property type="term" value="F:monoatomic ion channel activity"/>
    <property type="evidence" value="ECO:0007669"/>
    <property type="project" value="InterPro"/>
</dbReference>
<protein>
    <submittedName>
        <fullName evidence="10">Cation channel family protein</fullName>
    </submittedName>
</protein>
<feature type="region of interest" description="Disordered" evidence="7">
    <location>
        <begin position="684"/>
        <end position="750"/>
    </location>
</feature>
<accession>A0A078AIX5</accession>
<organism evidence="10 11">
    <name type="scientific">Stylonychia lemnae</name>
    <name type="common">Ciliate</name>
    <dbReference type="NCBI Taxonomy" id="5949"/>
    <lineage>
        <taxon>Eukaryota</taxon>
        <taxon>Sar</taxon>
        <taxon>Alveolata</taxon>
        <taxon>Ciliophora</taxon>
        <taxon>Intramacronucleata</taxon>
        <taxon>Spirotrichea</taxon>
        <taxon>Stichotrichia</taxon>
        <taxon>Sporadotrichida</taxon>
        <taxon>Oxytrichidae</taxon>
        <taxon>Stylonychinae</taxon>
        <taxon>Stylonychia</taxon>
    </lineage>
</organism>